<sequence>MLTRASRRTVSLLSSRTNPIATHARPPFSRASLPFPPTSRSRRPLSSASPYPLYYELISYRPPRRPPRHHLRSRDGTSSTSLQSQQAGGGGVEGGGEVEGDQTAPAALDRSKRKYYRKRTKRMYGESDSEGDGGSRGQPEFVELEPEVVDFPRLHAREKELYFYDAFSFPWEKEKHYRMVYQLEKKYFPDQCLDKAFVDPRPEPVPEKKAEEEKKRGGRQSGGRSRDGEKRDERSLIFFDDQGELQADKERTAAGNISETKVEEFFKCLKKVPSAASDSSRAVAANGEPFLVSRKTGLPPKWDGPSGTVVLVDKPKGQLSYSCISTFYGVRQKLANLSELAISARVST</sequence>
<keyword evidence="3" id="KW-1185">Reference proteome</keyword>
<feature type="region of interest" description="Disordered" evidence="1">
    <location>
        <begin position="198"/>
        <end position="233"/>
    </location>
</feature>
<feature type="region of interest" description="Disordered" evidence="1">
    <location>
        <begin position="1"/>
        <end position="141"/>
    </location>
</feature>
<feature type="compositionally biased region" description="Basic and acidic residues" evidence="1">
    <location>
        <begin position="198"/>
        <end position="215"/>
    </location>
</feature>
<gene>
    <name evidence="2" type="ORF">Taro_014501</name>
</gene>
<protein>
    <submittedName>
        <fullName evidence="2">Uncharacterized protein</fullName>
    </submittedName>
</protein>
<dbReference type="AlphaFoldDB" id="A0A843UJ94"/>
<dbReference type="Proteomes" id="UP000652761">
    <property type="component" value="Unassembled WGS sequence"/>
</dbReference>
<feature type="compositionally biased region" description="Basic and acidic residues" evidence="1">
    <location>
        <begin position="224"/>
        <end position="233"/>
    </location>
</feature>
<dbReference type="OrthoDB" id="786604at2759"/>
<evidence type="ECO:0000313" key="2">
    <source>
        <dbReference type="EMBL" id="MQL82034.1"/>
    </source>
</evidence>
<name>A0A843UJ94_COLES</name>
<feature type="compositionally biased region" description="Basic residues" evidence="1">
    <location>
        <begin position="111"/>
        <end position="122"/>
    </location>
</feature>
<feature type="compositionally biased region" description="Polar residues" evidence="1">
    <location>
        <begin position="76"/>
        <end position="86"/>
    </location>
</feature>
<evidence type="ECO:0000313" key="3">
    <source>
        <dbReference type="Proteomes" id="UP000652761"/>
    </source>
</evidence>
<feature type="compositionally biased region" description="Low complexity" evidence="1">
    <location>
        <begin position="1"/>
        <end position="17"/>
    </location>
</feature>
<feature type="compositionally biased region" description="Basic residues" evidence="1">
    <location>
        <begin position="62"/>
        <end position="72"/>
    </location>
</feature>
<feature type="compositionally biased region" description="Low complexity" evidence="1">
    <location>
        <begin position="44"/>
        <end position="55"/>
    </location>
</feature>
<proteinExistence type="predicted"/>
<dbReference type="EMBL" id="NMUH01000604">
    <property type="protein sequence ID" value="MQL82034.1"/>
    <property type="molecule type" value="Genomic_DNA"/>
</dbReference>
<reference evidence="2" key="1">
    <citation type="submission" date="2017-07" db="EMBL/GenBank/DDBJ databases">
        <title>Taro Niue Genome Assembly and Annotation.</title>
        <authorList>
            <person name="Atibalentja N."/>
            <person name="Keating K."/>
            <person name="Fields C.J."/>
        </authorList>
    </citation>
    <scope>NUCLEOTIDE SEQUENCE</scope>
    <source>
        <strain evidence="2">Niue_2</strain>
        <tissue evidence="2">Leaf</tissue>
    </source>
</reference>
<feature type="compositionally biased region" description="Gly residues" evidence="1">
    <location>
        <begin position="87"/>
        <end position="97"/>
    </location>
</feature>
<accession>A0A843UJ94</accession>
<evidence type="ECO:0000256" key="1">
    <source>
        <dbReference type="SAM" id="MobiDB-lite"/>
    </source>
</evidence>
<comment type="caution">
    <text evidence="2">The sequence shown here is derived from an EMBL/GenBank/DDBJ whole genome shotgun (WGS) entry which is preliminary data.</text>
</comment>
<organism evidence="2 3">
    <name type="scientific">Colocasia esculenta</name>
    <name type="common">Wild taro</name>
    <name type="synonym">Arum esculentum</name>
    <dbReference type="NCBI Taxonomy" id="4460"/>
    <lineage>
        <taxon>Eukaryota</taxon>
        <taxon>Viridiplantae</taxon>
        <taxon>Streptophyta</taxon>
        <taxon>Embryophyta</taxon>
        <taxon>Tracheophyta</taxon>
        <taxon>Spermatophyta</taxon>
        <taxon>Magnoliopsida</taxon>
        <taxon>Liliopsida</taxon>
        <taxon>Araceae</taxon>
        <taxon>Aroideae</taxon>
        <taxon>Colocasieae</taxon>
        <taxon>Colocasia</taxon>
    </lineage>
</organism>